<evidence type="ECO:0000313" key="2">
    <source>
        <dbReference type="EMBL" id="QXT61651.1"/>
    </source>
</evidence>
<dbReference type="Pfam" id="PF03009">
    <property type="entry name" value="GDPD"/>
    <property type="match status" value="1"/>
</dbReference>
<dbReference type="InterPro" id="IPR030395">
    <property type="entry name" value="GP_PDE_dom"/>
</dbReference>
<dbReference type="PANTHER" id="PTHR46211">
    <property type="entry name" value="GLYCEROPHOSPHORYL DIESTER PHOSPHODIESTERASE"/>
    <property type="match status" value="1"/>
</dbReference>
<dbReference type="EMBL" id="CP079216">
    <property type="protein sequence ID" value="QXT61651.1"/>
    <property type="molecule type" value="Genomic_DNA"/>
</dbReference>
<dbReference type="PANTHER" id="PTHR46211:SF14">
    <property type="entry name" value="GLYCEROPHOSPHODIESTER PHOSPHODIESTERASE"/>
    <property type="match status" value="1"/>
</dbReference>
<sequence length="256" mass="28347">MAQVHTDYLAPKFIAMAHRGGALLTANLGIENTVRAFSNAVALGFTYLETDVHVTADGHLVAFHDADLERVTGYRGSLSDLPLDEVLELRVGDREPIPSLDELLDTFPDINFNIDIKQPTAMLPLIDAIRRHSAERRVCVGSFSRTSIRRFRAGLTQVPTAVSTVGVAALAMGTMPPNGQVFQMPMKYTVGPVNVDLVTPRNIQRIHSTGRRVHVWTIDEPTTMHRLIDWGVDGIMTDRPDLLKGVLRARGMWSTR</sequence>
<proteinExistence type="predicted"/>
<evidence type="ECO:0000259" key="1">
    <source>
        <dbReference type="PROSITE" id="PS51704"/>
    </source>
</evidence>
<gene>
    <name evidence="2" type="ORF">KDB89_07465</name>
</gene>
<name>A0ABX8SE16_9ACTN</name>
<protein>
    <submittedName>
        <fullName evidence="2">Glycerophosphodiester phosphodiesterase</fullName>
    </submittedName>
</protein>
<evidence type="ECO:0000313" key="3">
    <source>
        <dbReference type="Proteomes" id="UP000824504"/>
    </source>
</evidence>
<dbReference type="Proteomes" id="UP000824504">
    <property type="component" value="Chromosome"/>
</dbReference>
<accession>A0ABX8SE16</accession>
<reference evidence="2 3" key="1">
    <citation type="submission" date="2021-07" db="EMBL/GenBank/DDBJ databases">
        <title>complete genome sequencing of Tessaracoccus sp.J1M15.</title>
        <authorList>
            <person name="Bae J.-W."/>
            <person name="Kim D.-y."/>
        </authorList>
    </citation>
    <scope>NUCLEOTIDE SEQUENCE [LARGE SCALE GENOMIC DNA]</scope>
    <source>
        <strain evidence="2 3">J1M15</strain>
    </source>
</reference>
<dbReference type="CDD" id="cd08561">
    <property type="entry name" value="GDPD_cytoplasmic_ScUgpQ2_like"/>
    <property type="match status" value="1"/>
</dbReference>
<dbReference type="RefSeq" id="WP_219079786.1">
    <property type="nucleotide sequence ID" value="NZ_CP079216.1"/>
</dbReference>
<feature type="domain" description="GP-PDE" evidence="1">
    <location>
        <begin position="13"/>
        <end position="247"/>
    </location>
</feature>
<dbReference type="PROSITE" id="PS51704">
    <property type="entry name" value="GP_PDE"/>
    <property type="match status" value="1"/>
</dbReference>
<organism evidence="2 3">
    <name type="scientific">Tessaracoccus palaemonis</name>
    <dbReference type="NCBI Taxonomy" id="2829499"/>
    <lineage>
        <taxon>Bacteria</taxon>
        <taxon>Bacillati</taxon>
        <taxon>Actinomycetota</taxon>
        <taxon>Actinomycetes</taxon>
        <taxon>Propionibacteriales</taxon>
        <taxon>Propionibacteriaceae</taxon>
        <taxon>Tessaracoccus</taxon>
    </lineage>
</organism>
<keyword evidence="3" id="KW-1185">Reference proteome</keyword>